<gene>
    <name evidence="2" type="ORF">CBP51_20295</name>
</gene>
<dbReference type="STRING" id="1209072.GCA_000766945_03416"/>
<dbReference type="SUPFAM" id="SSF55729">
    <property type="entry name" value="Acyl-CoA N-acyltransferases (Nat)"/>
    <property type="match status" value="1"/>
</dbReference>
<dbReference type="InterPro" id="IPR016181">
    <property type="entry name" value="Acyl_CoA_acyltransferase"/>
</dbReference>
<dbReference type="PROSITE" id="PS51186">
    <property type="entry name" value="GNAT"/>
    <property type="match status" value="1"/>
</dbReference>
<evidence type="ECO:0000313" key="2">
    <source>
        <dbReference type="EMBL" id="OZY83732.1"/>
    </source>
</evidence>
<dbReference type="RefSeq" id="WP_094986350.1">
    <property type="nucleotide sequence ID" value="NZ_NHNI01000004.1"/>
</dbReference>
<keyword evidence="2" id="KW-0808">Transferase</keyword>
<dbReference type="Proteomes" id="UP000216101">
    <property type="component" value="Unassembled WGS sequence"/>
</dbReference>
<proteinExistence type="predicted"/>
<dbReference type="GO" id="GO:0016747">
    <property type="term" value="F:acyltransferase activity, transferring groups other than amino-acyl groups"/>
    <property type="evidence" value="ECO:0007669"/>
    <property type="project" value="InterPro"/>
</dbReference>
<feature type="domain" description="N-acetyltransferase" evidence="1">
    <location>
        <begin position="2"/>
        <end position="145"/>
    </location>
</feature>
<sequence length="149" mass="17327">MLHYIDAEVKHVDLLRDTLIESKGYWGYSHEQLEIWRANLKFEEEYIARNTVKLVMEESEVIGFFAIVQGDVDELDHFWLLPNAIGKGNGNLVFEQILSECKMLGIYEFYIISDPDAEGFYLKKGALKVGEVYSEPQKRMLPKLKYSVE</sequence>
<dbReference type="EMBL" id="NHNI01000004">
    <property type="protein sequence ID" value="OZY83732.1"/>
    <property type="molecule type" value="Genomic_DNA"/>
</dbReference>
<dbReference type="Gene3D" id="3.40.630.30">
    <property type="match status" value="1"/>
</dbReference>
<accession>A0A266Q1K1</accession>
<dbReference type="InterPro" id="IPR000182">
    <property type="entry name" value="GNAT_dom"/>
</dbReference>
<name>A0A266Q1K1_9GAMM</name>
<protein>
    <submittedName>
        <fullName evidence="2">GNAT family N-acetyltransferase</fullName>
    </submittedName>
</protein>
<keyword evidence="3" id="KW-1185">Reference proteome</keyword>
<evidence type="ECO:0000313" key="3">
    <source>
        <dbReference type="Proteomes" id="UP000216101"/>
    </source>
</evidence>
<reference evidence="3" key="1">
    <citation type="submission" date="2017-05" db="EMBL/GenBank/DDBJ databases">
        <authorList>
            <person name="Barney B.M."/>
        </authorList>
    </citation>
    <scope>NUCLEOTIDE SEQUENCE [LARGE SCALE GENOMIC DNA]</scope>
    <source>
        <strain evidence="3">PSBB022</strain>
    </source>
</reference>
<comment type="caution">
    <text evidence="2">The sequence shown here is derived from an EMBL/GenBank/DDBJ whole genome shotgun (WGS) entry which is preliminary data.</text>
</comment>
<organism evidence="2 3">
    <name type="scientific">Cellvibrio mixtus</name>
    <dbReference type="NCBI Taxonomy" id="39650"/>
    <lineage>
        <taxon>Bacteria</taxon>
        <taxon>Pseudomonadati</taxon>
        <taxon>Pseudomonadota</taxon>
        <taxon>Gammaproteobacteria</taxon>
        <taxon>Cellvibrionales</taxon>
        <taxon>Cellvibrionaceae</taxon>
        <taxon>Cellvibrio</taxon>
    </lineage>
</organism>
<dbReference type="AlphaFoldDB" id="A0A266Q1K1"/>
<dbReference type="Pfam" id="PF13673">
    <property type="entry name" value="Acetyltransf_10"/>
    <property type="match status" value="1"/>
</dbReference>
<evidence type="ECO:0000259" key="1">
    <source>
        <dbReference type="PROSITE" id="PS51186"/>
    </source>
</evidence>